<dbReference type="SUPFAM" id="SSF54211">
    <property type="entry name" value="Ribosomal protein S5 domain 2-like"/>
    <property type="match status" value="1"/>
</dbReference>
<dbReference type="Pfam" id="PF18376">
    <property type="entry name" value="MDD_C"/>
    <property type="match status" value="1"/>
</dbReference>
<dbReference type="OrthoDB" id="5289480at2"/>
<dbReference type="InterPro" id="IPR036554">
    <property type="entry name" value="GHMP_kinase_C_sf"/>
</dbReference>
<accession>A0A1Y6BJM4</accession>
<keyword evidence="11" id="KW-1185">Reference proteome</keyword>
<dbReference type="GO" id="GO:0019287">
    <property type="term" value="P:isopentenyl diphosphate biosynthetic process, mevalonate pathway"/>
    <property type="evidence" value="ECO:0007669"/>
    <property type="project" value="InterPro"/>
</dbReference>
<dbReference type="AlphaFoldDB" id="A0A1Y6BJM4"/>
<evidence type="ECO:0000256" key="1">
    <source>
        <dbReference type="ARBA" id="ARBA00008831"/>
    </source>
</evidence>
<evidence type="ECO:0000256" key="5">
    <source>
        <dbReference type="ARBA" id="ARBA00022840"/>
    </source>
</evidence>
<feature type="domain" description="Diphosphomevalonate decarboxylase-like N-terminal" evidence="9">
    <location>
        <begin position="19"/>
        <end position="180"/>
    </location>
</feature>
<dbReference type="InterPro" id="IPR005935">
    <property type="entry name" value="Mev_decarb"/>
</dbReference>
<dbReference type="InterPro" id="IPR014721">
    <property type="entry name" value="Ribsml_uS5_D2-typ_fold_subgr"/>
</dbReference>
<evidence type="ECO:0000256" key="2">
    <source>
        <dbReference type="ARBA" id="ARBA00012296"/>
    </source>
</evidence>
<keyword evidence="5" id="KW-0067">ATP-binding</keyword>
<evidence type="ECO:0000259" key="9">
    <source>
        <dbReference type="Pfam" id="PF22700"/>
    </source>
</evidence>
<evidence type="ECO:0000313" key="10">
    <source>
        <dbReference type="EMBL" id="SMF14595.1"/>
    </source>
</evidence>
<dbReference type="NCBIfam" id="TIGR01240">
    <property type="entry name" value="mevDPdecarb"/>
    <property type="match status" value="1"/>
</dbReference>
<dbReference type="PANTHER" id="PTHR10977:SF3">
    <property type="entry name" value="DIPHOSPHOMEVALONATE DECARBOXYLASE"/>
    <property type="match status" value="1"/>
</dbReference>
<dbReference type="Gene3D" id="3.30.230.10">
    <property type="match status" value="1"/>
</dbReference>
<dbReference type="InterPro" id="IPR029765">
    <property type="entry name" value="Mev_diP_decarb"/>
</dbReference>
<dbReference type="Pfam" id="PF22700">
    <property type="entry name" value="MVD-like_N"/>
    <property type="match status" value="1"/>
</dbReference>
<dbReference type="PIRSF" id="PIRSF015950">
    <property type="entry name" value="Mev_P_decrbx"/>
    <property type="match status" value="1"/>
</dbReference>
<sequence>MTKQNKTLEYFQPYVAVVPSNIAFLKYWGKSDEALQWPANDSLSMTLSDLHTKTKAQVSEIPEHQVRLNDQEVFREDKVGQKIFKHLDYLAEQLQTREKLIIESSNSFPTGCGIASSASGLGALTLAAVAAWTASPSLEVLASKGFSMDRLIQWARIGSGSACRSLYGGVVHWHRGSCEKEQTVNQAFDESHWPLMDSVVLFSDAEKSVGSTEAHRSAWTSPLFAPRLASLNSRRDAMLQAIEDKNMKFLGPLIEQETLEMHGVIMSATPSVHYFGAETGKFLAWLRERRTALDLDVYFTLDAGPNVHLIYENHLHERVMQLLQETVDSSRILSDHMGAGPVLTVEEV</sequence>
<dbReference type="InterPro" id="IPR053859">
    <property type="entry name" value="MVD-like_N"/>
</dbReference>
<dbReference type="GO" id="GO:0005524">
    <property type="term" value="F:ATP binding"/>
    <property type="evidence" value="ECO:0007669"/>
    <property type="project" value="UniProtKB-KW"/>
</dbReference>
<dbReference type="STRING" id="1513793.SAMN06296036_105310"/>
<evidence type="ECO:0000313" key="11">
    <source>
        <dbReference type="Proteomes" id="UP000192907"/>
    </source>
</evidence>
<name>A0A1Y6BJM4_9BACT</name>
<dbReference type="GO" id="GO:0004163">
    <property type="term" value="F:diphosphomevalonate decarboxylase activity"/>
    <property type="evidence" value="ECO:0007669"/>
    <property type="project" value="UniProtKB-EC"/>
</dbReference>
<feature type="domain" description="Mvd1 C-terminal" evidence="8">
    <location>
        <begin position="199"/>
        <end position="331"/>
    </location>
</feature>
<keyword evidence="4" id="KW-0547">Nucleotide-binding</keyword>
<keyword evidence="3" id="KW-0444">Lipid biosynthesis</keyword>
<dbReference type="Gene3D" id="3.30.70.890">
    <property type="entry name" value="GHMP kinase, C-terminal domain"/>
    <property type="match status" value="1"/>
</dbReference>
<organism evidence="10 11">
    <name type="scientific">Pseudobacteriovorax antillogorgiicola</name>
    <dbReference type="NCBI Taxonomy" id="1513793"/>
    <lineage>
        <taxon>Bacteria</taxon>
        <taxon>Pseudomonadati</taxon>
        <taxon>Bdellovibrionota</taxon>
        <taxon>Oligoflexia</taxon>
        <taxon>Oligoflexales</taxon>
        <taxon>Pseudobacteriovoracaceae</taxon>
        <taxon>Pseudobacteriovorax</taxon>
    </lineage>
</organism>
<dbReference type="EMBL" id="FWZT01000005">
    <property type="protein sequence ID" value="SMF14595.1"/>
    <property type="molecule type" value="Genomic_DNA"/>
</dbReference>
<dbReference type="EC" id="4.1.1.33" evidence="2"/>
<dbReference type="GO" id="GO:0005829">
    <property type="term" value="C:cytosol"/>
    <property type="evidence" value="ECO:0007669"/>
    <property type="project" value="InterPro"/>
</dbReference>
<evidence type="ECO:0000256" key="4">
    <source>
        <dbReference type="ARBA" id="ARBA00022741"/>
    </source>
</evidence>
<dbReference type="PANTHER" id="PTHR10977">
    <property type="entry name" value="DIPHOSPHOMEVALONATE DECARBOXYLASE"/>
    <property type="match status" value="1"/>
</dbReference>
<protein>
    <recommendedName>
        <fullName evidence="2">diphosphomevalonate decarboxylase</fullName>
        <ecNumber evidence="2">4.1.1.33</ecNumber>
    </recommendedName>
</protein>
<dbReference type="SUPFAM" id="SSF55060">
    <property type="entry name" value="GHMP Kinase, C-terminal domain"/>
    <property type="match status" value="1"/>
</dbReference>
<dbReference type="InterPro" id="IPR041431">
    <property type="entry name" value="Mvd1_C"/>
</dbReference>
<evidence type="ECO:0000256" key="3">
    <source>
        <dbReference type="ARBA" id="ARBA00022516"/>
    </source>
</evidence>
<reference evidence="11" key="1">
    <citation type="submission" date="2017-04" db="EMBL/GenBank/DDBJ databases">
        <authorList>
            <person name="Varghese N."/>
            <person name="Submissions S."/>
        </authorList>
    </citation>
    <scope>NUCLEOTIDE SEQUENCE [LARGE SCALE GENOMIC DNA]</scope>
    <source>
        <strain evidence="11">RKEM611</strain>
    </source>
</reference>
<dbReference type="RefSeq" id="WP_132317091.1">
    <property type="nucleotide sequence ID" value="NZ_FWZT01000005.1"/>
</dbReference>
<comment type="similarity">
    <text evidence="1">Belongs to the diphosphomevalonate decarboxylase family.</text>
</comment>
<evidence type="ECO:0000256" key="6">
    <source>
        <dbReference type="ARBA" id="ARBA00023098"/>
    </source>
</evidence>
<keyword evidence="6" id="KW-0443">Lipid metabolism</keyword>
<keyword evidence="7" id="KW-0456">Lyase</keyword>
<dbReference type="Proteomes" id="UP000192907">
    <property type="component" value="Unassembled WGS sequence"/>
</dbReference>
<evidence type="ECO:0000256" key="7">
    <source>
        <dbReference type="ARBA" id="ARBA00023239"/>
    </source>
</evidence>
<evidence type="ECO:0000259" key="8">
    <source>
        <dbReference type="Pfam" id="PF18376"/>
    </source>
</evidence>
<gene>
    <name evidence="10" type="ORF">SAMN06296036_105310</name>
</gene>
<dbReference type="InterPro" id="IPR020568">
    <property type="entry name" value="Ribosomal_Su5_D2-typ_SF"/>
</dbReference>
<proteinExistence type="inferred from homology"/>